<evidence type="ECO:0000313" key="2">
    <source>
        <dbReference type="EMBL" id="GFS98774.1"/>
    </source>
</evidence>
<name>A0A8X6N793_NEPPI</name>
<feature type="signal peptide" evidence="1">
    <location>
        <begin position="1"/>
        <end position="17"/>
    </location>
</feature>
<keyword evidence="1" id="KW-0732">Signal</keyword>
<dbReference type="AlphaFoldDB" id="A0A8X6N793"/>
<reference evidence="2" key="1">
    <citation type="submission" date="2020-08" db="EMBL/GenBank/DDBJ databases">
        <title>Multicomponent nature underlies the extraordinary mechanical properties of spider dragline silk.</title>
        <authorList>
            <person name="Kono N."/>
            <person name="Nakamura H."/>
            <person name="Mori M."/>
            <person name="Yoshida Y."/>
            <person name="Ohtoshi R."/>
            <person name="Malay A.D."/>
            <person name="Moran D.A.P."/>
            <person name="Tomita M."/>
            <person name="Numata K."/>
            <person name="Arakawa K."/>
        </authorList>
    </citation>
    <scope>NUCLEOTIDE SEQUENCE</scope>
</reference>
<comment type="caution">
    <text evidence="2">The sequence shown here is derived from an EMBL/GenBank/DDBJ whole genome shotgun (WGS) entry which is preliminary data.</text>
</comment>
<organism evidence="2 3">
    <name type="scientific">Nephila pilipes</name>
    <name type="common">Giant wood spider</name>
    <name type="synonym">Nephila maculata</name>
    <dbReference type="NCBI Taxonomy" id="299642"/>
    <lineage>
        <taxon>Eukaryota</taxon>
        <taxon>Metazoa</taxon>
        <taxon>Ecdysozoa</taxon>
        <taxon>Arthropoda</taxon>
        <taxon>Chelicerata</taxon>
        <taxon>Arachnida</taxon>
        <taxon>Araneae</taxon>
        <taxon>Araneomorphae</taxon>
        <taxon>Entelegynae</taxon>
        <taxon>Araneoidea</taxon>
        <taxon>Nephilidae</taxon>
        <taxon>Nephila</taxon>
    </lineage>
</organism>
<accession>A0A8X6N793</accession>
<evidence type="ECO:0000256" key="1">
    <source>
        <dbReference type="SAM" id="SignalP"/>
    </source>
</evidence>
<dbReference type="Proteomes" id="UP000887013">
    <property type="component" value="Unassembled WGS sequence"/>
</dbReference>
<evidence type="ECO:0008006" key="4">
    <source>
        <dbReference type="Google" id="ProtNLM"/>
    </source>
</evidence>
<keyword evidence="3" id="KW-1185">Reference proteome</keyword>
<proteinExistence type="predicted"/>
<feature type="chain" id="PRO_5036475798" description="Cuticular protein" evidence="1">
    <location>
        <begin position="18"/>
        <end position="141"/>
    </location>
</feature>
<sequence>MIAIVCLVFISIPLSTAVPVYGRDGGYSGYASYVPNKNSVGGAGHYSEDSIHASAGSPEISRQPINQFQKEYTVPKSEPSHHYGYDSNNLGYDASAPYAKANLYGQESGGYKIADAYQNQHIDSHADKDHDYKDDYVSVYT</sequence>
<dbReference type="EMBL" id="BMAW01006424">
    <property type="protein sequence ID" value="GFS98774.1"/>
    <property type="molecule type" value="Genomic_DNA"/>
</dbReference>
<evidence type="ECO:0000313" key="3">
    <source>
        <dbReference type="Proteomes" id="UP000887013"/>
    </source>
</evidence>
<protein>
    <recommendedName>
        <fullName evidence="4">Cuticular protein</fullName>
    </recommendedName>
</protein>
<gene>
    <name evidence="2" type="primary">AVEN_92779_1</name>
    <name evidence="2" type="ORF">NPIL_72891</name>
</gene>